<name>A0A172TSA6_9BACT</name>
<dbReference type="PATRIC" id="fig|1492898.3.peg.1115"/>
<protein>
    <recommendedName>
        <fullName evidence="4">DUF4595 domain-containing protein</fullName>
    </recommendedName>
</protein>
<evidence type="ECO:0000256" key="1">
    <source>
        <dbReference type="SAM" id="SignalP"/>
    </source>
</evidence>
<keyword evidence="1" id="KW-0732">Signal</keyword>
<reference evidence="3" key="1">
    <citation type="submission" date="2015-01" db="EMBL/GenBank/DDBJ databases">
        <title>Flavisolibacter sp./LCS9/ whole genome sequencing.</title>
        <authorList>
            <person name="Kim M.K."/>
            <person name="Srinivasan S."/>
            <person name="Lee J.-J."/>
        </authorList>
    </citation>
    <scope>NUCLEOTIDE SEQUENCE [LARGE SCALE GENOMIC DNA]</scope>
    <source>
        <strain evidence="3">LCS9</strain>
    </source>
</reference>
<dbReference type="OrthoDB" id="680586at2"/>
<organism evidence="2 3">
    <name type="scientific">Flavisolibacter tropicus</name>
    <dbReference type="NCBI Taxonomy" id="1492898"/>
    <lineage>
        <taxon>Bacteria</taxon>
        <taxon>Pseudomonadati</taxon>
        <taxon>Bacteroidota</taxon>
        <taxon>Chitinophagia</taxon>
        <taxon>Chitinophagales</taxon>
        <taxon>Chitinophagaceae</taxon>
        <taxon>Flavisolibacter</taxon>
    </lineage>
</organism>
<sequence length="278" mass="32077">MKKILFSSLLFISLSVSAQYYYSDIIGTNETATTIKLYKQNKVNQVVLNSYDGDGTKSDAFFVEQTFSPTTNTLKTITRSGITSASILTTFFNEKGQVSKTIDSSDALVNTMIYTYDNEGLLINVQQSSIDSANVFSQFEEHQWQYEKGKVSKLIRIKNKKDTSIVQFKLDEAGNIAEEQSFINGKASEPVYYYYDDQNRLTDIVRYNNKVRKLLPEYMFEYSKSNQVIQKITVPSNNSDYLIWRFQYDNRGLKIKEAIYNKQKQLNGKIEYIYSFSS</sequence>
<proteinExistence type="predicted"/>
<gene>
    <name evidence="2" type="ORF">SY85_05105</name>
</gene>
<dbReference type="STRING" id="1492898.SY85_05105"/>
<dbReference type="RefSeq" id="WP_066402116.1">
    <property type="nucleotide sequence ID" value="NZ_CP011390.1"/>
</dbReference>
<evidence type="ECO:0000313" key="2">
    <source>
        <dbReference type="EMBL" id="ANE49969.1"/>
    </source>
</evidence>
<dbReference type="Gene3D" id="2.180.10.10">
    <property type="entry name" value="RHS repeat-associated core"/>
    <property type="match status" value="1"/>
</dbReference>
<keyword evidence="3" id="KW-1185">Reference proteome</keyword>
<evidence type="ECO:0008006" key="4">
    <source>
        <dbReference type="Google" id="ProtNLM"/>
    </source>
</evidence>
<dbReference type="AlphaFoldDB" id="A0A172TSA6"/>
<reference evidence="2 3" key="2">
    <citation type="journal article" date="2016" name="Int. J. Syst. Evol. Microbiol.">
        <title>Flavisolibacter tropicus sp. nov., isolated from tropical soil.</title>
        <authorList>
            <person name="Lee J.J."/>
            <person name="Kang M.S."/>
            <person name="Kim G.S."/>
            <person name="Lee C.S."/>
            <person name="Lim S."/>
            <person name="Lee J."/>
            <person name="Roh S.H."/>
            <person name="Kang H."/>
            <person name="Ha J.M."/>
            <person name="Bae S."/>
            <person name="Jung H.Y."/>
            <person name="Kim M.K."/>
        </authorList>
    </citation>
    <scope>NUCLEOTIDE SEQUENCE [LARGE SCALE GENOMIC DNA]</scope>
    <source>
        <strain evidence="2 3">LCS9</strain>
    </source>
</reference>
<accession>A0A172TSA6</accession>
<dbReference type="EMBL" id="CP011390">
    <property type="protein sequence ID" value="ANE49969.1"/>
    <property type="molecule type" value="Genomic_DNA"/>
</dbReference>
<dbReference type="Proteomes" id="UP000077177">
    <property type="component" value="Chromosome"/>
</dbReference>
<dbReference type="KEGG" id="fla:SY85_05105"/>
<feature type="chain" id="PRO_5008001058" description="DUF4595 domain-containing protein" evidence="1">
    <location>
        <begin position="19"/>
        <end position="278"/>
    </location>
</feature>
<feature type="signal peptide" evidence="1">
    <location>
        <begin position="1"/>
        <end position="18"/>
    </location>
</feature>
<evidence type="ECO:0000313" key="3">
    <source>
        <dbReference type="Proteomes" id="UP000077177"/>
    </source>
</evidence>